<comment type="caution">
    <text evidence="3">The sequence shown here is derived from an EMBL/GenBank/DDBJ whole genome shotgun (WGS) entry which is preliminary data.</text>
</comment>
<name>A0A934NEK6_9BACT</name>
<dbReference type="Gene3D" id="3.40.50.150">
    <property type="entry name" value="Vaccinia Virus protein VP39"/>
    <property type="match status" value="1"/>
</dbReference>
<dbReference type="InterPro" id="IPR013216">
    <property type="entry name" value="Methyltransf_11"/>
</dbReference>
<protein>
    <submittedName>
        <fullName evidence="3">Class I SAM-dependent methyltransferase</fullName>
    </submittedName>
</protein>
<feature type="region of interest" description="Disordered" evidence="1">
    <location>
        <begin position="1"/>
        <end position="36"/>
    </location>
</feature>
<keyword evidence="3" id="KW-0808">Transferase</keyword>
<accession>A0A934NEK6</accession>
<dbReference type="CDD" id="cd02440">
    <property type="entry name" value="AdoMet_MTases"/>
    <property type="match status" value="1"/>
</dbReference>
<dbReference type="Proteomes" id="UP000614410">
    <property type="component" value="Unassembled WGS sequence"/>
</dbReference>
<reference evidence="3 4" key="1">
    <citation type="submission" date="2020-10" db="EMBL/GenBank/DDBJ databases">
        <title>Ca. Dormibacterota MAGs.</title>
        <authorList>
            <person name="Montgomery K."/>
        </authorList>
    </citation>
    <scope>NUCLEOTIDE SEQUENCE [LARGE SCALE GENOMIC DNA]</scope>
    <source>
        <strain evidence="3">Mitchell_Peninsula_5</strain>
    </source>
</reference>
<dbReference type="AlphaFoldDB" id="A0A934NEK6"/>
<dbReference type="EMBL" id="JAEKNN010000025">
    <property type="protein sequence ID" value="MBJ7608858.1"/>
    <property type="molecule type" value="Genomic_DNA"/>
</dbReference>
<dbReference type="GO" id="GO:0032259">
    <property type="term" value="P:methylation"/>
    <property type="evidence" value="ECO:0007669"/>
    <property type="project" value="UniProtKB-KW"/>
</dbReference>
<gene>
    <name evidence="3" type="ORF">JF887_05440</name>
</gene>
<evidence type="ECO:0000313" key="3">
    <source>
        <dbReference type="EMBL" id="MBJ7608858.1"/>
    </source>
</evidence>
<evidence type="ECO:0000259" key="2">
    <source>
        <dbReference type="Pfam" id="PF08241"/>
    </source>
</evidence>
<evidence type="ECO:0000256" key="1">
    <source>
        <dbReference type="SAM" id="MobiDB-lite"/>
    </source>
</evidence>
<sequence>MGWGGSAAPNPRDAVPRLESSNGGLSSVAPSNHPTNEVRHADATHLAFDDASFDACGSFTMLHHVPTGTLQNRLLAKVLRVLRPGRVLIGSDSLPSTELHDFHEGDTYNPAEPGTLLARLQTPASNGSAAPELASVREPRQPRRLAWWLRLF</sequence>
<feature type="compositionally biased region" description="Polar residues" evidence="1">
    <location>
        <begin position="19"/>
        <end position="35"/>
    </location>
</feature>
<evidence type="ECO:0000313" key="4">
    <source>
        <dbReference type="Proteomes" id="UP000614410"/>
    </source>
</evidence>
<organism evidence="3 4">
    <name type="scientific">Candidatus Amunia macphersoniae</name>
    <dbReference type="NCBI Taxonomy" id="3127014"/>
    <lineage>
        <taxon>Bacteria</taxon>
        <taxon>Bacillati</taxon>
        <taxon>Candidatus Dormiibacterota</taxon>
        <taxon>Candidatus Dormibacteria</taxon>
        <taxon>Candidatus Aeolococcales</taxon>
        <taxon>Candidatus Aeolococcaceae</taxon>
        <taxon>Candidatus Amunia</taxon>
    </lineage>
</organism>
<dbReference type="Pfam" id="PF08241">
    <property type="entry name" value="Methyltransf_11"/>
    <property type="match status" value="1"/>
</dbReference>
<feature type="domain" description="Methyltransferase type 11" evidence="2">
    <location>
        <begin position="34"/>
        <end position="88"/>
    </location>
</feature>
<dbReference type="InterPro" id="IPR029063">
    <property type="entry name" value="SAM-dependent_MTases_sf"/>
</dbReference>
<proteinExistence type="predicted"/>
<keyword evidence="3" id="KW-0489">Methyltransferase</keyword>
<dbReference type="GO" id="GO:0008757">
    <property type="term" value="F:S-adenosylmethionine-dependent methyltransferase activity"/>
    <property type="evidence" value="ECO:0007669"/>
    <property type="project" value="InterPro"/>
</dbReference>
<dbReference type="SUPFAM" id="SSF53335">
    <property type="entry name" value="S-adenosyl-L-methionine-dependent methyltransferases"/>
    <property type="match status" value="1"/>
</dbReference>